<proteinExistence type="predicted"/>
<protein>
    <submittedName>
        <fullName evidence="1">Uncharacterized protein</fullName>
    </submittedName>
</protein>
<dbReference type="AlphaFoldDB" id="A0A5N7CFH4"/>
<organism evidence="1">
    <name type="scientific">Petromyces alliaceus</name>
    <name type="common">Aspergillus alliaceus</name>
    <dbReference type="NCBI Taxonomy" id="209559"/>
    <lineage>
        <taxon>Eukaryota</taxon>
        <taxon>Fungi</taxon>
        <taxon>Dikarya</taxon>
        <taxon>Ascomycota</taxon>
        <taxon>Pezizomycotina</taxon>
        <taxon>Eurotiomycetes</taxon>
        <taxon>Eurotiomycetidae</taxon>
        <taxon>Eurotiales</taxon>
        <taxon>Aspergillaceae</taxon>
        <taxon>Aspergillus</taxon>
        <taxon>Aspergillus subgen. Circumdati</taxon>
    </lineage>
</organism>
<reference evidence="1" key="1">
    <citation type="submission" date="2019-04" db="EMBL/GenBank/DDBJ databases">
        <title>Friends and foes A comparative genomics studyof 23 Aspergillus species from section Flavi.</title>
        <authorList>
            <consortium name="DOE Joint Genome Institute"/>
            <person name="Kjaerbolling I."/>
            <person name="Vesth T."/>
            <person name="Frisvad J.C."/>
            <person name="Nybo J.L."/>
            <person name="Theobald S."/>
            <person name="Kildgaard S."/>
            <person name="Isbrandt T."/>
            <person name="Kuo A."/>
            <person name="Sato A."/>
            <person name="Lyhne E.K."/>
            <person name="Kogle M.E."/>
            <person name="Wiebenga A."/>
            <person name="Kun R.S."/>
            <person name="Lubbers R.J."/>
            <person name="Makela M.R."/>
            <person name="Barry K."/>
            <person name="Chovatia M."/>
            <person name="Clum A."/>
            <person name="Daum C."/>
            <person name="Haridas S."/>
            <person name="He G."/>
            <person name="LaButti K."/>
            <person name="Lipzen A."/>
            <person name="Mondo S."/>
            <person name="Riley R."/>
            <person name="Salamov A."/>
            <person name="Simmons B.A."/>
            <person name="Magnuson J.K."/>
            <person name="Henrissat B."/>
            <person name="Mortensen U.H."/>
            <person name="Larsen T.O."/>
            <person name="Devries R.P."/>
            <person name="Grigoriev I.V."/>
            <person name="Machida M."/>
            <person name="Baker S.E."/>
            <person name="Andersen M.R."/>
        </authorList>
    </citation>
    <scope>NUCLEOTIDE SEQUENCE [LARGE SCALE GENOMIC DNA]</scope>
    <source>
        <strain evidence="1">IBT 14317</strain>
    </source>
</reference>
<name>A0A5N7CFH4_PETAA</name>
<accession>A0A5N6G9K6</accession>
<sequence length="80" mass="9386">MSRSQPKIFQHSSRICIERPGRPRFCRGTASDKCGVYTTVWVLDVLVLSVRFSSLPLSLIYLVFYFYFISYYSLFFLALQ</sequence>
<dbReference type="Proteomes" id="UP000326877">
    <property type="component" value="Unassembled WGS sequence"/>
</dbReference>
<evidence type="ECO:0000313" key="1">
    <source>
        <dbReference type="EMBL" id="KAE8392293.1"/>
    </source>
</evidence>
<accession>A0A5N7CFH4</accession>
<gene>
    <name evidence="1" type="ORF">BDV23DRAFT_151452</name>
</gene>
<dbReference type="EMBL" id="ML735238">
    <property type="protein sequence ID" value="KAE8392293.1"/>
    <property type="molecule type" value="Genomic_DNA"/>
</dbReference>